<protein>
    <recommendedName>
        <fullName evidence="11">Bromo domain-containing protein</fullName>
    </recommendedName>
</protein>
<dbReference type="Gene3D" id="1.20.920.10">
    <property type="entry name" value="Bromodomain-like"/>
    <property type="match status" value="1"/>
</dbReference>
<feature type="compositionally biased region" description="Acidic residues" evidence="10">
    <location>
        <begin position="454"/>
        <end position="465"/>
    </location>
</feature>
<proteinExistence type="predicted"/>
<evidence type="ECO:0000256" key="3">
    <source>
        <dbReference type="ARBA" id="ARBA00022853"/>
    </source>
</evidence>
<dbReference type="PANTHER" id="PTHR16062:SF19">
    <property type="entry name" value="PROTEIN POLYBROMO-1"/>
    <property type="match status" value="1"/>
</dbReference>
<feature type="compositionally biased region" description="Low complexity" evidence="10">
    <location>
        <begin position="480"/>
        <end position="512"/>
    </location>
</feature>
<dbReference type="AlphaFoldDB" id="A0AAD5XPF4"/>
<feature type="compositionally biased region" description="Low complexity" evidence="10">
    <location>
        <begin position="15"/>
        <end position="39"/>
    </location>
</feature>
<feature type="region of interest" description="Disordered" evidence="10">
    <location>
        <begin position="454"/>
        <end position="512"/>
    </location>
</feature>
<dbReference type="PANTHER" id="PTHR16062">
    <property type="entry name" value="SWI/SNF-RELATED"/>
    <property type="match status" value="1"/>
</dbReference>
<comment type="caution">
    <text evidence="12">The sequence shown here is derived from an EMBL/GenBank/DDBJ whole genome shotgun (WGS) entry which is preliminary data.</text>
</comment>
<keyword evidence="5 9" id="KW-0103">Bromodomain</keyword>
<feature type="region of interest" description="Disordered" evidence="10">
    <location>
        <begin position="1"/>
        <end position="77"/>
    </location>
</feature>
<evidence type="ECO:0000313" key="13">
    <source>
        <dbReference type="Proteomes" id="UP001212152"/>
    </source>
</evidence>
<dbReference type="SUPFAM" id="SSF48403">
    <property type="entry name" value="Ankyrin repeat"/>
    <property type="match status" value="1"/>
</dbReference>
<evidence type="ECO:0000256" key="7">
    <source>
        <dbReference type="ARBA" id="ARBA00023242"/>
    </source>
</evidence>
<name>A0AAD5XPF4_9FUNG</name>
<dbReference type="GO" id="GO:0003682">
    <property type="term" value="F:chromatin binding"/>
    <property type="evidence" value="ECO:0007669"/>
    <property type="project" value="TreeGrafter"/>
</dbReference>
<keyword evidence="8" id="KW-0040">ANK repeat</keyword>
<dbReference type="PROSITE" id="PS50297">
    <property type="entry name" value="ANK_REP_REGION"/>
    <property type="match status" value="1"/>
</dbReference>
<dbReference type="SMART" id="SM00297">
    <property type="entry name" value="BROMO"/>
    <property type="match status" value="1"/>
</dbReference>
<dbReference type="InterPro" id="IPR001487">
    <property type="entry name" value="Bromodomain"/>
</dbReference>
<dbReference type="GO" id="GO:0006368">
    <property type="term" value="P:transcription elongation by RNA polymerase II"/>
    <property type="evidence" value="ECO:0007669"/>
    <property type="project" value="TreeGrafter"/>
</dbReference>
<dbReference type="InterPro" id="IPR037382">
    <property type="entry name" value="Rsc/polybromo"/>
</dbReference>
<dbReference type="Gene3D" id="1.25.40.20">
    <property type="entry name" value="Ankyrin repeat-containing domain"/>
    <property type="match status" value="1"/>
</dbReference>
<keyword evidence="4" id="KW-0805">Transcription regulation</keyword>
<dbReference type="InterPro" id="IPR002110">
    <property type="entry name" value="Ankyrin_rpt"/>
</dbReference>
<dbReference type="InterPro" id="IPR036427">
    <property type="entry name" value="Bromodomain-like_sf"/>
</dbReference>
<evidence type="ECO:0000256" key="10">
    <source>
        <dbReference type="SAM" id="MobiDB-lite"/>
    </source>
</evidence>
<dbReference type="Pfam" id="PF00439">
    <property type="entry name" value="Bromodomain"/>
    <property type="match status" value="1"/>
</dbReference>
<feature type="compositionally biased region" description="Low complexity" evidence="10">
    <location>
        <begin position="571"/>
        <end position="584"/>
    </location>
</feature>
<evidence type="ECO:0000256" key="9">
    <source>
        <dbReference type="PROSITE-ProRule" id="PRU00035"/>
    </source>
</evidence>
<keyword evidence="6" id="KW-0804">Transcription</keyword>
<dbReference type="GO" id="GO:0006338">
    <property type="term" value="P:chromatin remodeling"/>
    <property type="evidence" value="ECO:0007669"/>
    <property type="project" value="InterPro"/>
</dbReference>
<sequence length="678" mass="74293">MSSKRKRTGQEEETSPAPAAAATTTNTNTASTPTTTTTTKIVLTQGGGAKRAGSATPARVKRAKTETDGKPAAKSLGPRTEVSVVRKLFNSLRYYKDESGRYVSDHFLSIPSKTQFPDYDKVIAKPIGMNNIQARMDHGKYKHLETFRIDFELLFNNARTYNEPESQIYKDADFLQKRLMYGLECVAKGDPIPECAKPEKENPRKKVKGMTVEAEKLFGAIEASDVNAIDSSLLSKVDLNALVETNLFGAKFKWAPLHAAAYFGNNEIVERLIAYGADLELSDSWYHSKPLGWAAYSGNYETCRLLIEKYFADRSFKNRSNQTAFNMVSDPEDPRWLPLFTKEIYGKPPPRPVMQKPIRTPGASDAASVRRLTRKAGVHTPGSIPGAVPAGLKMMYHPDGRELQGSPMTPSTRIRIPATRHSARAGGAGKAFGTPGFGDAFIDIEDVSADEDGSLDIDAEGEDDNSASPAPMRHHHHQQQQHLQQPHLQQQHMHMHLQQQRPSQHLQHQQQQLPRAVSIINSLGLVSNDDHIRLILPVANAGTNHSLTVPSRVKSLNVRLLLVPAPPPAVTTPKNTPGGTTTNTSPQPLKYAISGAQTTRPGDPALARHRELVFKTAGNTVWDCLVGLEDGVNVFEFLVLGTTMPATPAAAGAVVPAAGQQQLGPIRQQRITLFMNRI</sequence>
<evidence type="ECO:0000256" key="6">
    <source>
        <dbReference type="ARBA" id="ARBA00023163"/>
    </source>
</evidence>
<comment type="subcellular location">
    <subcellularLocation>
        <location evidence="1">Nucleus</location>
    </subcellularLocation>
</comment>
<reference evidence="12" key="1">
    <citation type="submission" date="2020-05" db="EMBL/GenBank/DDBJ databases">
        <title>Phylogenomic resolution of chytrid fungi.</title>
        <authorList>
            <person name="Stajich J.E."/>
            <person name="Amses K."/>
            <person name="Simmons R."/>
            <person name="Seto K."/>
            <person name="Myers J."/>
            <person name="Bonds A."/>
            <person name="Quandt C.A."/>
            <person name="Barry K."/>
            <person name="Liu P."/>
            <person name="Grigoriev I."/>
            <person name="Longcore J.E."/>
            <person name="James T.Y."/>
        </authorList>
    </citation>
    <scope>NUCLEOTIDE SEQUENCE</scope>
    <source>
        <strain evidence="12">JEL0379</strain>
    </source>
</reference>
<dbReference type="SUPFAM" id="SSF47370">
    <property type="entry name" value="Bromodomain"/>
    <property type="match status" value="1"/>
</dbReference>
<dbReference type="PROSITE" id="PS50014">
    <property type="entry name" value="BROMODOMAIN_2"/>
    <property type="match status" value="1"/>
</dbReference>
<feature type="repeat" description="ANK" evidence="8">
    <location>
        <begin position="252"/>
        <end position="284"/>
    </location>
</feature>
<evidence type="ECO:0000313" key="12">
    <source>
        <dbReference type="EMBL" id="KAJ3181252.1"/>
    </source>
</evidence>
<accession>A0AAD5XPF4</accession>
<evidence type="ECO:0000256" key="8">
    <source>
        <dbReference type="PROSITE-ProRule" id="PRU00023"/>
    </source>
</evidence>
<dbReference type="GO" id="GO:0016586">
    <property type="term" value="C:RSC-type complex"/>
    <property type="evidence" value="ECO:0007669"/>
    <property type="project" value="InterPro"/>
</dbReference>
<gene>
    <name evidence="12" type="ORF">HDU87_001381</name>
</gene>
<evidence type="ECO:0000256" key="1">
    <source>
        <dbReference type="ARBA" id="ARBA00004123"/>
    </source>
</evidence>
<dbReference type="Proteomes" id="UP001212152">
    <property type="component" value="Unassembled WGS sequence"/>
</dbReference>
<dbReference type="PROSITE" id="PS50088">
    <property type="entry name" value="ANK_REPEAT"/>
    <property type="match status" value="1"/>
</dbReference>
<evidence type="ECO:0000259" key="11">
    <source>
        <dbReference type="PROSITE" id="PS50014"/>
    </source>
</evidence>
<dbReference type="PRINTS" id="PR00503">
    <property type="entry name" value="BROMODOMAIN"/>
</dbReference>
<evidence type="ECO:0000256" key="5">
    <source>
        <dbReference type="ARBA" id="ARBA00023117"/>
    </source>
</evidence>
<feature type="region of interest" description="Disordered" evidence="10">
    <location>
        <begin position="567"/>
        <end position="588"/>
    </location>
</feature>
<feature type="domain" description="Bromo" evidence="11">
    <location>
        <begin position="99"/>
        <end position="169"/>
    </location>
</feature>
<dbReference type="InterPro" id="IPR036770">
    <property type="entry name" value="Ankyrin_rpt-contain_sf"/>
</dbReference>
<dbReference type="EMBL" id="JADGJQ010000013">
    <property type="protein sequence ID" value="KAJ3181252.1"/>
    <property type="molecule type" value="Genomic_DNA"/>
</dbReference>
<keyword evidence="3" id="KW-0156">Chromatin regulator</keyword>
<keyword evidence="2" id="KW-0677">Repeat</keyword>
<evidence type="ECO:0000256" key="2">
    <source>
        <dbReference type="ARBA" id="ARBA00022737"/>
    </source>
</evidence>
<dbReference type="SMART" id="SM00248">
    <property type="entry name" value="ANK"/>
    <property type="match status" value="2"/>
</dbReference>
<keyword evidence="13" id="KW-1185">Reference proteome</keyword>
<dbReference type="Pfam" id="PF12796">
    <property type="entry name" value="Ank_2"/>
    <property type="match status" value="1"/>
</dbReference>
<evidence type="ECO:0000256" key="4">
    <source>
        <dbReference type="ARBA" id="ARBA00023015"/>
    </source>
</evidence>
<keyword evidence="7" id="KW-0539">Nucleus</keyword>
<organism evidence="12 13">
    <name type="scientific">Geranomyces variabilis</name>
    <dbReference type="NCBI Taxonomy" id="109894"/>
    <lineage>
        <taxon>Eukaryota</taxon>
        <taxon>Fungi</taxon>
        <taxon>Fungi incertae sedis</taxon>
        <taxon>Chytridiomycota</taxon>
        <taxon>Chytridiomycota incertae sedis</taxon>
        <taxon>Chytridiomycetes</taxon>
        <taxon>Spizellomycetales</taxon>
        <taxon>Powellomycetaceae</taxon>
        <taxon>Geranomyces</taxon>
    </lineage>
</organism>